<keyword evidence="13 19" id="KW-0376">Hydrogen peroxide</keyword>
<dbReference type="Gene3D" id="1.10.420.10">
    <property type="entry name" value="Peroxidase, domain 2"/>
    <property type="match status" value="1"/>
</dbReference>
<dbReference type="PROSITE" id="PS00435">
    <property type="entry name" value="PEROXIDASE_1"/>
    <property type="match status" value="1"/>
</dbReference>
<dbReference type="EMBL" id="CM009755">
    <property type="protein sequence ID" value="PUZ49631.1"/>
    <property type="molecule type" value="Genomic_DNA"/>
</dbReference>
<comment type="similarity">
    <text evidence="3">Belongs to the peroxidase family. Ascorbate peroxidase subfamily.</text>
</comment>
<name>A0A2T7D242_9POAL</name>
<evidence type="ECO:0000256" key="7">
    <source>
        <dbReference type="ARBA" id="ARBA00022837"/>
    </source>
</evidence>
<dbReference type="GO" id="GO:0140825">
    <property type="term" value="F:lactoperoxidase activity"/>
    <property type="evidence" value="ECO:0007669"/>
    <property type="project" value="UniProtKB-EC"/>
</dbReference>
<feature type="domain" description="Plant heme peroxidase family profile" evidence="21">
    <location>
        <begin position="41"/>
        <end position="327"/>
    </location>
</feature>
<dbReference type="GO" id="GO:0006979">
    <property type="term" value="P:response to oxidative stress"/>
    <property type="evidence" value="ECO:0007669"/>
    <property type="project" value="UniProtKB-UniRule"/>
</dbReference>
<keyword evidence="20" id="KW-1133">Transmembrane helix</keyword>
<feature type="disulfide bond" evidence="18">
    <location>
        <begin position="84"/>
        <end position="89"/>
    </location>
</feature>
<evidence type="ECO:0000256" key="16">
    <source>
        <dbReference type="PIRSR" id="PIRSR600823-3"/>
    </source>
</evidence>
<keyword evidence="23" id="KW-1185">Reference proteome</keyword>
<comment type="function">
    <text evidence="19">Removal of H(2)O(2), oxidation of toxic reductants, biosynthesis and degradation of lignin, suberization, auxin catabolism, response to environmental stresses such as wounding, pathogen attack and oxidative stress.</text>
</comment>
<proteinExistence type="inferred from homology"/>
<dbReference type="Gramene" id="PUZ49631">
    <property type="protein sequence ID" value="PUZ49631"/>
    <property type="gene ID" value="GQ55_7G341800"/>
</dbReference>
<dbReference type="InterPro" id="IPR019794">
    <property type="entry name" value="Peroxidases_AS"/>
</dbReference>
<dbReference type="InterPro" id="IPR019793">
    <property type="entry name" value="Peroxidases_heam-ligand_BS"/>
</dbReference>
<feature type="disulfide bond" evidence="18">
    <location>
        <begin position="51"/>
        <end position="129"/>
    </location>
</feature>
<evidence type="ECO:0000256" key="18">
    <source>
        <dbReference type="PIRSR" id="PIRSR600823-5"/>
    </source>
</evidence>
<dbReference type="Gene3D" id="1.10.520.10">
    <property type="match status" value="1"/>
</dbReference>
<feature type="binding site" evidence="16">
    <location>
        <position position="249"/>
    </location>
    <ligand>
        <name>Ca(2+)</name>
        <dbReference type="ChEBI" id="CHEBI:29108"/>
        <label>2</label>
    </ligand>
</feature>
<dbReference type="CDD" id="cd00693">
    <property type="entry name" value="secretory_peroxidase"/>
    <property type="match status" value="1"/>
</dbReference>
<evidence type="ECO:0000313" key="23">
    <source>
        <dbReference type="Proteomes" id="UP000244336"/>
    </source>
</evidence>
<accession>A0A2T7D242</accession>
<feature type="site" description="Transition state stabilizer" evidence="17">
    <location>
        <position position="78"/>
    </location>
</feature>
<dbReference type="STRING" id="1504633.A0A2T7D242"/>
<keyword evidence="19" id="KW-0964">Secreted</keyword>
<evidence type="ECO:0000256" key="11">
    <source>
        <dbReference type="ARBA" id="ARBA00023180"/>
    </source>
</evidence>
<evidence type="ECO:0000256" key="20">
    <source>
        <dbReference type="SAM" id="Phobius"/>
    </source>
</evidence>
<evidence type="ECO:0000256" key="4">
    <source>
        <dbReference type="ARBA" id="ARBA00022559"/>
    </source>
</evidence>
<dbReference type="GO" id="GO:0042744">
    <property type="term" value="P:hydrogen peroxide catabolic process"/>
    <property type="evidence" value="ECO:0007669"/>
    <property type="project" value="UniProtKB-KW"/>
</dbReference>
<comment type="catalytic activity">
    <reaction evidence="1 19">
        <text>2 a phenolic donor + H2O2 = 2 a phenolic radical donor + 2 H2O</text>
        <dbReference type="Rhea" id="RHEA:56136"/>
        <dbReference type="ChEBI" id="CHEBI:15377"/>
        <dbReference type="ChEBI" id="CHEBI:16240"/>
        <dbReference type="ChEBI" id="CHEBI:139520"/>
        <dbReference type="ChEBI" id="CHEBI:139521"/>
        <dbReference type="EC" id="1.11.1.7"/>
    </reaction>
</comment>
<feature type="disulfide bond" evidence="18">
    <location>
        <begin position="216"/>
        <end position="238"/>
    </location>
</feature>
<feature type="disulfide bond" evidence="18">
    <location>
        <begin position="135"/>
        <end position="323"/>
    </location>
</feature>
<evidence type="ECO:0000256" key="10">
    <source>
        <dbReference type="ARBA" id="ARBA00023157"/>
    </source>
</evidence>
<evidence type="ECO:0000256" key="15">
    <source>
        <dbReference type="PIRSR" id="PIRSR600823-2"/>
    </source>
</evidence>
<evidence type="ECO:0000256" key="19">
    <source>
        <dbReference type="RuleBase" id="RU362060"/>
    </source>
</evidence>
<feature type="active site" description="Proton acceptor" evidence="14">
    <location>
        <position position="82"/>
    </location>
</feature>
<evidence type="ECO:0000256" key="5">
    <source>
        <dbReference type="ARBA" id="ARBA00022617"/>
    </source>
</evidence>
<dbReference type="FunFam" id="1.10.520.10:FF:000009">
    <property type="entry name" value="Peroxidase"/>
    <property type="match status" value="1"/>
</dbReference>
<dbReference type="InterPro" id="IPR033905">
    <property type="entry name" value="Secretory_peroxidase"/>
</dbReference>
<feature type="binding site" evidence="16">
    <location>
        <position position="83"/>
    </location>
    <ligand>
        <name>Ca(2+)</name>
        <dbReference type="ChEBI" id="CHEBI:29108"/>
        <label>1</label>
    </ligand>
</feature>
<evidence type="ECO:0000256" key="17">
    <source>
        <dbReference type="PIRSR" id="PIRSR600823-4"/>
    </source>
</evidence>
<evidence type="ECO:0000256" key="9">
    <source>
        <dbReference type="ARBA" id="ARBA00023004"/>
    </source>
</evidence>
<evidence type="ECO:0000256" key="3">
    <source>
        <dbReference type="ARBA" id="ARBA00006873"/>
    </source>
</evidence>
<dbReference type="SUPFAM" id="SSF48113">
    <property type="entry name" value="Heme-dependent peroxidases"/>
    <property type="match status" value="1"/>
</dbReference>
<keyword evidence="20" id="KW-0472">Membrane</keyword>
<keyword evidence="7 16" id="KW-0106">Calcium</keyword>
<organism evidence="22 23">
    <name type="scientific">Panicum hallii var. hallii</name>
    <dbReference type="NCBI Taxonomy" id="1504633"/>
    <lineage>
        <taxon>Eukaryota</taxon>
        <taxon>Viridiplantae</taxon>
        <taxon>Streptophyta</taxon>
        <taxon>Embryophyta</taxon>
        <taxon>Tracheophyta</taxon>
        <taxon>Spermatophyta</taxon>
        <taxon>Magnoliopsida</taxon>
        <taxon>Liliopsida</taxon>
        <taxon>Poales</taxon>
        <taxon>Poaceae</taxon>
        <taxon>PACMAD clade</taxon>
        <taxon>Panicoideae</taxon>
        <taxon>Panicodae</taxon>
        <taxon>Paniceae</taxon>
        <taxon>Panicinae</taxon>
        <taxon>Panicum</taxon>
        <taxon>Panicum sect. Panicum</taxon>
    </lineage>
</organism>
<keyword evidence="4 19" id="KW-0575">Peroxidase</keyword>
<gene>
    <name evidence="22" type="ORF">GQ55_7G341800</name>
</gene>
<keyword evidence="20" id="KW-0812">Transmembrane</keyword>
<dbReference type="GO" id="GO:0005576">
    <property type="term" value="C:extracellular region"/>
    <property type="evidence" value="ECO:0007669"/>
    <property type="project" value="UniProtKB-SubCell"/>
</dbReference>
<dbReference type="InterPro" id="IPR010255">
    <property type="entry name" value="Haem_peroxidase_sf"/>
</dbReference>
<dbReference type="InterPro" id="IPR002016">
    <property type="entry name" value="Haem_peroxidase"/>
</dbReference>
<dbReference type="FunFam" id="1.10.420.10:FF:000001">
    <property type="entry name" value="Peroxidase"/>
    <property type="match status" value="1"/>
</dbReference>
<dbReference type="PANTHER" id="PTHR31517">
    <property type="match status" value="1"/>
</dbReference>
<dbReference type="PROSITE" id="PS50873">
    <property type="entry name" value="PEROXIDASE_4"/>
    <property type="match status" value="1"/>
</dbReference>
<feature type="binding site" evidence="16">
    <location>
        <position position="90"/>
    </location>
    <ligand>
        <name>Ca(2+)</name>
        <dbReference type="ChEBI" id="CHEBI:29108"/>
        <label>1</label>
    </ligand>
</feature>
<comment type="similarity">
    <text evidence="19">Belongs to the peroxidase family. Classical plant (class III) peroxidase subfamily.</text>
</comment>
<comment type="cofactor">
    <cofactor evidence="16 19">
        <name>heme b</name>
        <dbReference type="ChEBI" id="CHEBI:60344"/>
    </cofactor>
    <text evidence="16 19">Binds 1 heme b (iron(II)-protoporphyrin IX) group per subunit.</text>
</comment>
<feature type="binding site" description="axial binding residue" evidence="16">
    <location>
        <position position="209"/>
    </location>
    <ligand>
        <name>heme b</name>
        <dbReference type="ChEBI" id="CHEBI:60344"/>
    </ligand>
    <ligandPart>
        <name>Fe</name>
        <dbReference type="ChEBI" id="CHEBI:18248"/>
    </ligandPart>
</feature>
<comment type="cofactor">
    <cofactor evidence="16 19">
        <name>Ca(2+)</name>
        <dbReference type="ChEBI" id="CHEBI:29108"/>
    </cofactor>
    <text evidence="16 19">Binds 2 calcium ions per subunit.</text>
</comment>
<keyword evidence="12" id="KW-0873">Pyrrolidone carboxylic acid</keyword>
<reference evidence="22 23" key="1">
    <citation type="submission" date="2018-04" db="EMBL/GenBank/DDBJ databases">
        <title>WGS assembly of Panicum hallii var. hallii HAL2.</title>
        <authorList>
            <person name="Lovell J."/>
            <person name="Jenkins J."/>
            <person name="Lowry D."/>
            <person name="Mamidi S."/>
            <person name="Sreedasyam A."/>
            <person name="Weng X."/>
            <person name="Barry K."/>
            <person name="Bonette J."/>
            <person name="Campitelli B."/>
            <person name="Daum C."/>
            <person name="Gordon S."/>
            <person name="Gould B."/>
            <person name="Lipzen A."/>
            <person name="MacQueen A."/>
            <person name="Palacio-Mejia J."/>
            <person name="Plott C."/>
            <person name="Shakirov E."/>
            <person name="Shu S."/>
            <person name="Yoshinaga Y."/>
            <person name="Zane M."/>
            <person name="Rokhsar D."/>
            <person name="Grimwood J."/>
            <person name="Schmutz J."/>
            <person name="Juenger T."/>
        </authorList>
    </citation>
    <scope>NUCLEOTIDE SEQUENCE [LARGE SCALE GENOMIC DNA]</scope>
    <source>
        <strain evidence="23">cv. HAL2</strain>
    </source>
</reference>
<dbReference type="PROSITE" id="PS00436">
    <property type="entry name" value="PEROXIDASE_2"/>
    <property type="match status" value="1"/>
</dbReference>
<feature type="binding site" evidence="15">
    <location>
        <position position="178"/>
    </location>
    <ligand>
        <name>substrate</name>
    </ligand>
</feature>
<dbReference type="InterPro" id="IPR000823">
    <property type="entry name" value="Peroxidase_pln"/>
</dbReference>
<dbReference type="Proteomes" id="UP000244336">
    <property type="component" value="Chromosome 7"/>
</dbReference>
<evidence type="ECO:0000256" key="13">
    <source>
        <dbReference type="ARBA" id="ARBA00023324"/>
    </source>
</evidence>
<dbReference type="EC" id="1.11.1.7" evidence="19"/>
<protein>
    <recommendedName>
        <fullName evidence="19">Peroxidase</fullName>
        <ecNumber evidence="19">1.11.1.7</ecNumber>
    </recommendedName>
</protein>
<evidence type="ECO:0000256" key="8">
    <source>
        <dbReference type="ARBA" id="ARBA00023002"/>
    </source>
</evidence>
<dbReference type="GO" id="GO:0046872">
    <property type="term" value="F:metal ion binding"/>
    <property type="evidence" value="ECO:0007669"/>
    <property type="project" value="UniProtKB-UniRule"/>
</dbReference>
<comment type="subcellular location">
    <subcellularLocation>
        <location evidence="2 19">Secreted</location>
    </subcellularLocation>
</comment>
<dbReference type="OrthoDB" id="2113341at2759"/>
<evidence type="ECO:0000259" key="21">
    <source>
        <dbReference type="PROSITE" id="PS50873"/>
    </source>
</evidence>
<feature type="transmembrane region" description="Helical" evidence="20">
    <location>
        <begin position="12"/>
        <end position="31"/>
    </location>
</feature>
<sequence>MATSTTRVVRGSGVLVAIMAMAMAVATATMMTNKDTAAAWSLAVDFHALSCPDLHGMVHSAVAAARGQDVQVTAGLLRIFFHDCFPQGCDASILLDGWNSEKKMIQNEGLQQRALDLIESIRDTVHKRCGATVSCADILALATGYAVTLAGGPWISMPLGRRDSLEPAPFWAVNNSLPRPDADVNTLIDRFRSKGLGDHADLVALSGAHTVGKARCKNFRDRISRPNDDFTWRLAGFCGNDGNRQQNLDVITPDTFDNRYFVDLRNRQGVLTTDQGLANDGRTSWLVNGFADNQAWFFGQFAQSMVKLSQMRGAGGGEIRGNCFRRNAGGINLRQTQTDAAAAGDDEATTLAASA</sequence>
<keyword evidence="5 19" id="KW-0349">Heme</keyword>
<feature type="binding site" evidence="16">
    <location>
        <position position="92"/>
    </location>
    <ligand>
        <name>Ca(2+)</name>
        <dbReference type="ChEBI" id="CHEBI:29108"/>
        <label>1</label>
    </ligand>
</feature>
<dbReference type="PRINTS" id="PR00458">
    <property type="entry name" value="PEROXIDASE"/>
</dbReference>
<evidence type="ECO:0000256" key="14">
    <source>
        <dbReference type="PIRSR" id="PIRSR600823-1"/>
    </source>
</evidence>
<feature type="binding site" evidence="16">
    <location>
        <position position="257"/>
    </location>
    <ligand>
        <name>Ca(2+)</name>
        <dbReference type="ChEBI" id="CHEBI:29108"/>
        <label>2</label>
    </ligand>
</feature>
<dbReference type="Pfam" id="PF00141">
    <property type="entry name" value="peroxidase"/>
    <property type="match status" value="1"/>
</dbReference>
<evidence type="ECO:0000313" key="22">
    <source>
        <dbReference type="EMBL" id="PUZ49631.1"/>
    </source>
</evidence>
<keyword evidence="11" id="KW-0325">Glycoprotein</keyword>
<dbReference type="PRINTS" id="PR00461">
    <property type="entry name" value="PLPEROXIDASE"/>
</dbReference>
<keyword evidence="10 18" id="KW-1015">Disulfide bond</keyword>
<feature type="binding site" evidence="16">
    <location>
        <position position="88"/>
    </location>
    <ligand>
        <name>Ca(2+)</name>
        <dbReference type="ChEBI" id="CHEBI:29108"/>
        <label>1</label>
    </ligand>
</feature>
<keyword evidence="6 16" id="KW-0479">Metal-binding</keyword>
<evidence type="ECO:0000256" key="6">
    <source>
        <dbReference type="ARBA" id="ARBA00022723"/>
    </source>
</evidence>
<feature type="binding site" evidence="16">
    <location>
        <position position="210"/>
    </location>
    <ligand>
        <name>Ca(2+)</name>
        <dbReference type="ChEBI" id="CHEBI:29108"/>
        <label>2</label>
    </ligand>
</feature>
<feature type="binding site" evidence="16">
    <location>
        <position position="101"/>
    </location>
    <ligand>
        <name>Ca(2+)</name>
        <dbReference type="ChEBI" id="CHEBI:29108"/>
        <label>1</label>
    </ligand>
</feature>
<evidence type="ECO:0000256" key="12">
    <source>
        <dbReference type="ARBA" id="ARBA00023283"/>
    </source>
</evidence>
<evidence type="ECO:0000256" key="1">
    <source>
        <dbReference type="ARBA" id="ARBA00000189"/>
    </source>
</evidence>
<feature type="binding site" evidence="16">
    <location>
        <position position="252"/>
    </location>
    <ligand>
        <name>Ca(2+)</name>
        <dbReference type="ChEBI" id="CHEBI:29108"/>
        <label>2</label>
    </ligand>
</feature>
<dbReference type="GO" id="GO:0020037">
    <property type="term" value="F:heme binding"/>
    <property type="evidence" value="ECO:0007669"/>
    <property type="project" value="UniProtKB-UniRule"/>
</dbReference>
<dbReference type="PANTHER" id="PTHR31517:SF51">
    <property type="entry name" value="PEROXIDASE 55"/>
    <property type="match status" value="1"/>
</dbReference>
<evidence type="ECO:0000256" key="2">
    <source>
        <dbReference type="ARBA" id="ARBA00004613"/>
    </source>
</evidence>
<dbReference type="AlphaFoldDB" id="A0A2T7D242"/>
<keyword evidence="8 19" id="KW-0560">Oxidoreductase</keyword>
<keyword evidence="9 16" id="KW-0408">Iron</keyword>